<evidence type="ECO:0000313" key="3">
    <source>
        <dbReference type="Proteomes" id="UP001175000"/>
    </source>
</evidence>
<protein>
    <submittedName>
        <fullName evidence="2">Uncharacterized protein</fullName>
    </submittedName>
</protein>
<keyword evidence="1" id="KW-0732">Signal</keyword>
<evidence type="ECO:0000313" key="2">
    <source>
        <dbReference type="EMBL" id="KAK0610755.1"/>
    </source>
</evidence>
<feature type="chain" id="PRO_5041221775" evidence="1">
    <location>
        <begin position="20"/>
        <end position="305"/>
    </location>
</feature>
<comment type="caution">
    <text evidence="2">The sequence shown here is derived from an EMBL/GenBank/DDBJ whole genome shotgun (WGS) entry which is preliminary data.</text>
</comment>
<sequence>MFTKHLILFLAGVSGFAIAASLCLQGCCDQALKLPSNELSLSSGTIVSLPDAEIPCCECPNVHNPTSSDDIEHDNSQTPLREIPADDPDFLAAAKLPPFSIIPCPESCPSCAWCEPLGTRHFFRPTYNTIRNIIGCESLPEETPVCPIGNCAKNCLCRETLMEKLKSTLIGDWKLGSDSSPDHGNQDTILKFEDDIPTLHSGRLVPKLPPWYAVKPPCTEDCRCCPYCQPIDDGCNGYSAVFFKQPYPAARKAVGCDVLPATTPLCPVGECNEKCLCRESLLKRLDGIFFGDGADTNSRAKHKEL</sequence>
<proteinExistence type="predicted"/>
<keyword evidence="3" id="KW-1185">Reference proteome</keyword>
<dbReference type="EMBL" id="JAULSU010000007">
    <property type="protein sequence ID" value="KAK0610755.1"/>
    <property type="molecule type" value="Genomic_DNA"/>
</dbReference>
<feature type="signal peptide" evidence="1">
    <location>
        <begin position="1"/>
        <end position="19"/>
    </location>
</feature>
<reference evidence="2" key="1">
    <citation type="submission" date="2023-06" db="EMBL/GenBank/DDBJ databases">
        <title>Genome-scale phylogeny and comparative genomics of the fungal order Sordariales.</title>
        <authorList>
            <consortium name="Lawrence Berkeley National Laboratory"/>
            <person name="Hensen N."/>
            <person name="Bonometti L."/>
            <person name="Westerberg I."/>
            <person name="Brannstrom I.O."/>
            <person name="Guillou S."/>
            <person name="Cros-Aarteil S."/>
            <person name="Calhoun S."/>
            <person name="Haridas S."/>
            <person name="Kuo A."/>
            <person name="Mondo S."/>
            <person name="Pangilinan J."/>
            <person name="Riley R."/>
            <person name="Labutti K."/>
            <person name="Andreopoulos B."/>
            <person name="Lipzen A."/>
            <person name="Chen C."/>
            <person name="Yanf M."/>
            <person name="Daum C."/>
            <person name="Ng V."/>
            <person name="Clum A."/>
            <person name="Steindorff A."/>
            <person name="Ohm R."/>
            <person name="Martin F."/>
            <person name="Silar P."/>
            <person name="Natvig D."/>
            <person name="Lalanne C."/>
            <person name="Gautier V."/>
            <person name="Ament-Velasquez S.L."/>
            <person name="Kruys A."/>
            <person name="Hutchinson M.I."/>
            <person name="Powell A.J."/>
            <person name="Barry K."/>
            <person name="Miller A.N."/>
            <person name="Grigoriev I.V."/>
            <person name="Debuchy R."/>
            <person name="Gladieux P."/>
            <person name="Thoren M.H."/>
            <person name="Johannesson H."/>
        </authorList>
    </citation>
    <scope>NUCLEOTIDE SEQUENCE</scope>
    <source>
        <strain evidence="2">CBS 606.72</strain>
    </source>
</reference>
<evidence type="ECO:0000256" key="1">
    <source>
        <dbReference type="SAM" id="SignalP"/>
    </source>
</evidence>
<gene>
    <name evidence="2" type="ORF">B0T14DRAFT_499988</name>
</gene>
<dbReference type="Proteomes" id="UP001175000">
    <property type="component" value="Unassembled WGS sequence"/>
</dbReference>
<organism evidence="2 3">
    <name type="scientific">Immersiella caudata</name>
    <dbReference type="NCBI Taxonomy" id="314043"/>
    <lineage>
        <taxon>Eukaryota</taxon>
        <taxon>Fungi</taxon>
        <taxon>Dikarya</taxon>
        <taxon>Ascomycota</taxon>
        <taxon>Pezizomycotina</taxon>
        <taxon>Sordariomycetes</taxon>
        <taxon>Sordariomycetidae</taxon>
        <taxon>Sordariales</taxon>
        <taxon>Lasiosphaeriaceae</taxon>
        <taxon>Immersiella</taxon>
    </lineage>
</organism>
<dbReference type="AlphaFoldDB" id="A0AA39U4G2"/>
<name>A0AA39U4G2_9PEZI</name>
<accession>A0AA39U4G2</accession>